<organism evidence="1 2">
    <name type="scientific">Paenimyroides tangerinum</name>
    <dbReference type="NCBI Taxonomy" id="2488728"/>
    <lineage>
        <taxon>Bacteria</taxon>
        <taxon>Pseudomonadati</taxon>
        <taxon>Bacteroidota</taxon>
        <taxon>Flavobacteriia</taxon>
        <taxon>Flavobacteriales</taxon>
        <taxon>Flavobacteriaceae</taxon>
        <taxon>Paenimyroides</taxon>
    </lineage>
</organism>
<reference evidence="1 2" key="1">
    <citation type="submission" date="2018-11" db="EMBL/GenBank/DDBJ databases">
        <title>Flavobacterium sp. nov., YIM 102701-2 draft genome.</title>
        <authorList>
            <person name="Li G."/>
            <person name="Jiang Y."/>
        </authorList>
    </citation>
    <scope>NUCLEOTIDE SEQUENCE [LARGE SCALE GENOMIC DNA]</scope>
    <source>
        <strain evidence="1 2">YIM 102701-2</strain>
    </source>
</reference>
<sequence length="207" mass="23392">MSSKLDNVVYVTLKGKVNQLDNVLRSQFLDDFANASDDVLKKLQNDNLFDVWKNDIRSSNIDELIEFKSKGNLRSDYVNTVDAIGNKAIELQGLGKTDAEIAEVVSNLRRQTTIDFKIATPDDMLDLIFEFNDIRYTQTGLGDKWGLTWQGALKKYTTNGVTDYQKIIQVSSTPLGDKQRLGKALYDLLGTKTLPVLQKYRMTSLIN</sequence>
<dbReference type="Proteomes" id="UP000275719">
    <property type="component" value="Unassembled WGS sequence"/>
</dbReference>
<evidence type="ECO:0000313" key="1">
    <source>
        <dbReference type="EMBL" id="RRJ86691.1"/>
    </source>
</evidence>
<gene>
    <name evidence="1" type="ORF">EG240_15900</name>
</gene>
<proteinExistence type="predicted"/>
<keyword evidence="2" id="KW-1185">Reference proteome</keyword>
<comment type="caution">
    <text evidence="1">The sequence shown here is derived from an EMBL/GenBank/DDBJ whole genome shotgun (WGS) entry which is preliminary data.</text>
</comment>
<dbReference type="EMBL" id="RQVQ01000073">
    <property type="protein sequence ID" value="RRJ86691.1"/>
    <property type="molecule type" value="Genomic_DNA"/>
</dbReference>
<protein>
    <submittedName>
        <fullName evidence="1">Uncharacterized protein</fullName>
    </submittedName>
</protein>
<dbReference type="RefSeq" id="WP_125020321.1">
    <property type="nucleotide sequence ID" value="NZ_RQVQ01000073.1"/>
</dbReference>
<name>A0A3P3VV43_9FLAO</name>
<evidence type="ECO:0000313" key="2">
    <source>
        <dbReference type="Proteomes" id="UP000275719"/>
    </source>
</evidence>
<dbReference type="AlphaFoldDB" id="A0A3P3VV43"/>
<accession>A0A3P3VV43</accession>
<dbReference type="OrthoDB" id="3078827at2"/>